<dbReference type="InterPro" id="IPR036812">
    <property type="entry name" value="NAD(P)_OxRdtase_dom_sf"/>
</dbReference>
<keyword evidence="1" id="KW-0560">Oxidoreductase</keyword>
<accession>A0A6A6IBY0</accession>
<dbReference type="EMBL" id="ML987197">
    <property type="protein sequence ID" value="KAF2247759.1"/>
    <property type="molecule type" value="Genomic_DNA"/>
</dbReference>
<dbReference type="InterPro" id="IPR020471">
    <property type="entry name" value="AKR"/>
</dbReference>
<dbReference type="RefSeq" id="XP_033682763.1">
    <property type="nucleotide sequence ID" value="XM_033829384.1"/>
</dbReference>
<protein>
    <submittedName>
        <fullName evidence="3">Aldo/keto reductase</fullName>
    </submittedName>
</protein>
<organism evidence="3 4">
    <name type="scientific">Trematosphaeria pertusa</name>
    <dbReference type="NCBI Taxonomy" id="390896"/>
    <lineage>
        <taxon>Eukaryota</taxon>
        <taxon>Fungi</taxon>
        <taxon>Dikarya</taxon>
        <taxon>Ascomycota</taxon>
        <taxon>Pezizomycotina</taxon>
        <taxon>Dothideomycetes</taxon>
        <taxon>Pleosporomycetidae</taxon>
        <taxon>Pleosporales</taxon>
        <taxon>Massarineae</taxon>
        <taxon>Trematosphaeriaceae</taxon>
        <taxon>Trematosphaeria</taxon>
    </lineage>
</organism>
<dbReference type="SUPFAM" id="SSF51430">
    <property type="entry name" value="NAD(P)-linked oxidoreductase"/>
    <property type="match status" value="1"/>
</dbReference>
<evidence type="ECO:0000313" key="4">
    <source>
        <dbReference type="Proteomes" id="UP000800094"/>
    </source>
</evidence>
<proteinExistence type="predicted"/>
<sequence length="304" mass="34662">MEGKPHPSNFFQSAKPTLLNGDAFPRLIYGSSIREHRKPADIRAAFQKGYRGLDTTSTRRFHDEELDGQALRELLASDSPQFSLKREDIWVQTKFSIAFDQSDPWPYDPGDELALQVLKSIQRSLSDLGVEIVDAYFLSCQLDTFEDTLDAWRAMETLVEHGIARYLGICHVDARSLTQLLERVTIKPAFVQNEFVLDHSCNSDVWEICKEYGIVYQVFGLFWKHNNNMLSLAPVQQLAQSTSSTTHVALQMLIWAAAIDDGLYFSMLDGTRDEEHMALNLQLLEAFHSIPSSFVKQFRAMTDF</sequence>
<feature type="domain" description="NADP-dependent oxidoreductase" evidence="2">
    <location>
        <begin position="39"/>
        <end position="216"/>
    </location>
</feature>
<dbReference type="GO" id="GO:0016491">
    <property type="term" value="F:oxidoreductase activity"/>
    <property type="evidence" value="ECO:0007669"/>
    <property type="project" value="UniProtKB-KW"/>
</dbReference>
<dbReference type="GeneID" id="54582714"/>
<gene>
    <name evidence="3" type="ORF">BU26DRAFT_520823</name>
</gene>
<name>A0A6A6IBY0_9PLEO</name>
<evidence type="ECO:0000313" key="3">
    <source>
        <dbReference type="EMBL" id="KAF2247759.1"/>
    </source>
</evidence>
<reference evidence="3" key="1">
    <citation type="journal article" date="2020" name="Stud. Mycol.">
        <title>101 Dothideomycetes genomes: a test case for predicting lifestyles and emergence of pathogens.</title>
        <authorList>
            <person name="Haridas S."/>
            <person name="Albert R."/>
            <person name="Binder M."/>
            <person name="Bloem J."/>
            <person name="Labutti K."/>
            <person name="Salamov A."/>
            <person name="Andreopoulos B."/>
            <person name="Baker S."/>
            <person name="Barry K."/>
            <person name="Bills G."/>
            <person name="Bluhm B."/>
            <person name="Cannon C."/>
            <person name="Castanera R."/>
            <person name="Culley D."/>
            <person name="Daum C."/>
            <person name="Ezra D."/>
            <person name="Gonzalez J."/>
            <person name="Henrissat B."/>
            <person name="Kuo A."/>
            <person name="Liang C."/>
            <person name="Lipzen A."/>
            <person name="Lutzoni F."/>
            <person name="Magnuson J."/>
            <person name="Mondo S."/>
            <person name="Nolan M."/>
            <person name="Ohm R."/>
            <person name="Pangilinan J."/>
            <person name="Park H.-J."/>
            <person name="Ramirez L."/>
            <person name="Alfaro M."/>
            <person name="Sun H."/>
            <person name="Tritt A."/>
            <person name="Yoshinaga Y."/>
            <person name="Zwiers L.-H."/>
            <person name="Turgeon B."/>
            <person name="Goodwin S."/>
            <person name="Spatafora J."/>
            <person name="Crous P."/>
            <person name="Grigoriev I."/>
        </authorList>
    </citation>
    <scope>NUCLEOTIDE SEQUENCE</scope>
    <source>
        <strain evidence="3">CBS 122368</strain>
    </source>
</reference>
<dbReference type="PANTHER" id="PTHR11732">
    <property type="entry name" value="ALDO/KETO REDUCTASE"/>
    <property type="match status" value="1"/>
</dbReference>
<dbReference type="InterPro" id="IPR023210">
    <property type="entry name" value="NADP_OxRdtase_dom"/>
</dbReference>
<keyword evidence="4" id="KW-1185">Reference proteome</keyword>
<dbReference type="AlphaFoldDB" id="A0A6A6IBY0"/>
<dbReference type="OrthoDB" id="5357513at2759"/>
<dbReference type="Gene3D" id="3.20.20.100">
    <property type="entry name" value="NADP-dependent oxidoreductase domain"/>
    <property type="match status" value="1"/>
</dbReference>
<dbReference type="Proteomes" id="UP000800094">
    <property type="component" value="Unassembled WGS sequence"/>
</dbReference>
<evidence type="ECO:0000256" key="1">
    <source>
        <dbReference type="ARBA" id="ARBA00023002"/>
    </source>
</evidence>
<dbReference type="Pfam" id="PF00248">
    <property type="entry name" value="Aldo_ket_red"/>
    <property type="match status" value="1"/>
</dbReference>
<evidence type="ECO:0000259" key="2">
    <source>
        <dbReference type="Pfam" id="PF00248"/>
    </source>
</evidence>